<dbReference type="OrthoDB" id="2349068at2759"/>
<evidence type="ECO:0000313" key="5">
    <source>
        <dbReference type="Proteomes" id="UP000249789"/>
    </source>
</evidence>
<dbReference type="PANTHER" id="PTHR32332">
    <property type="entry name" value="2-NITROPROPANE DIOXYGENASE"/>
    <property type="match status" value="1"/>
</dbReference>
<keyword evidence="5" id="KW-1185">Reference proteome</keyword>
<dbReference type="InterPro" id="IPR013785">
    <property type="entry name" value="Aldolase_TIM"/>
</dbReference>
<evidence type="ECO:0000256" key="3">
    <source>
        <dbReference type="ARBA" id="ARBA00023002"/>
    </source>
</evidence>
<evidence type="ECO:0000256" key="1">
    <source>
        <dbReference type="ARBA" id="ARBA00022630"/>
    </source>
</evidence>
<proteinExistence type="predicted"/>
<dbReference type="GeneID" id="63863404"/>
<keyword evidence="2" id="KW-0288">FMN</keyword>
<dbReference type="VEuPathDB" id="FungiDB:BO72DRAFT_453816"/>
<dbReference type="Proteomes" id="UP000249789">
    <property type="component" value="Unassembled WGS sequence"/>
</dbReference>
<evidence type="ECO:0000256" key="2">
    <source>
        <dbReference type="ARBA" id="ARBA00022643"/>
    </source>
</evidence>
<gene>
    <name evidence="4" type="ORF">BO72DRAFT_453816</name>
</gene>
<keyword evidence="1" id="KW-0285">Flavoprotein</keyword>
<dbReference type="EMBL" id="KZ824727">
    <property type="protein sequence ID" value="RAK71272.1"/>
    <property type="molecule type" value="Genomic_DNA"/>
</dbReference>
<dbReference type="AlphaFoldDB" id="A0A8G1RCL2"/>
<name>A0A8G1RCL2_9EURO</name>
<reference evidence="4 5" key="1">
    <citation type="submission" date="2018-02" db="EMBL/GenBank/DDBJ databases">
        <title>The genomes of Aspergillus section Nigri reveals drivers in fungal speciation.</title>
        <authorList>
            <consortium name="DOE Joint Genome Institute"/>
            <person name="Vesth T.C."/>
            <person name="Nybo J."/>
            <person name="Theobald S."/>
            <person name="Brandl J."/>
            <person name="Frisvad J.C."/>
            <person name="Nielsen K.F."/>
            <person name="Lyhne E.K."/>
            <person name="Kogle M.E."/>
            <person name="Kuo A."/>
            <person name="Riley R."/>
            <person name="Clum A."/>
            <person name="Nolan M."/>
            <person name="Lipzen A."/>
            <person name="Salamov A."/>
            <person name="Henrissat B."/>
            <person name="Wiebenga A."/>
            <person name="De vries R.P."/>
            <person name="Grigoriev I.V."/>
            <person name="Mortensen U.H."/>
            <person name="Andersen M.R."/>
            <person name="Baker S.E."/>
        </authorList>
    </citation>
    <scope>NUCLEOTIDE SEQUENCE [LARGE SCALE GENOMIC DNA]</scope>
    <source>
        <strain evidence="4 5">CBS 313.89</strain>
    </source>
</reference>
<dbReference type="SUPFAM" id="SSF51412">
    <property type="entry name" value="Inosine monophosphate dehydrogenase (IMPDH)"/>
    <property type="match status" value="1"/>
</dbReference>
<protein>
    <submittedName>
        <fullName evidence="4">Inosine monophosphate dehydrogenase</fullName>
    </submittedName>
</protein>
<dbReference type="RefSeq" id="XP_040795284.1">
    <property type="nucleotide sequence ID" value="XM_040946071.1"/>
</dbReference>
<sequence length="357" mass="37894">MSTAKLAQAFPWLQSPIIINAPMSGFATDSLATAVTRAGGLGYIGFLPSLPELETHLQHARQSLPPPPNTDILPIGLGIIVAVTSPSAVTALVAEYKPAVVWLSFGAPADFAAWTAMIRTASPHTHVWIQIGSVTAAVEAARACRPDALVIQGSDAGGHGHARGASLITLLPEVADALRALALSDEDDEDDDRPVGKIPLIAAGGIVDGRGAAAAMVLGAAGVVMGTRFLAAEEAVVPAQYREELFRASDGGEATARSRVFDEIWGPTFWPQMYDGRSLTNRWYEMEQQGVGIEVIRAELQRDLGRLRETEGAFRDTKSLWAGSGVGLVKKIQKAAEIVEEVREDAKKRLQAGSALF</sequence>
<dbReference type="PANTHER" id="PTHR32332:SF34">
    <property type="entry name" value="2-NITROPROPANE DIOXYGENASE FAMILY, PUTATIVE-RELATED"/>
    <property type="match status" value="1"/>
</dbReference>
<dbReference type="InterPro" id="IPR004136">
    <property type="entry name" value="NMO"/>
</dbReference>
<dbReference type="Gene3D" id="3.20.20.70">
    <property type="entry name" value="Aldolase class I"/>
    <property type="match status" value="1"/>
</dbReference>
<dbReference type="GO" id="GO:0018580">
    <property type="term" value="F:nitronate monooxygenase activity"/>
    <property type="evidence" value="ECO:0007669"/>
    <property type="project" value="InterPro"/>
</dbReference>
<keyword evidence="3" id="KW-0560">Oxidoreductase</keyword>
<accession>A0A8G1RCL2</accession>
<evidence type="ECO:0000313" key="4">
    <source>
        <dbReference type="EMBL" id="RAK71272.1"/>
    </source>
</evidence>
<organism evidence="4 5">
    <name type="scientific">Aspergillus fijiensis CBS 313.89</name>
    <dbReference type="NCBI Taxonomy" id="1448319"/>
    <lineage>
        <taxon>Eukaryota</taxon>
        <taxon>Fungi</taxon>
        <taxon>Dikarya</taxon>
        <taxon>Ascomycota</taxon>
        <taxon>Pezizomycotina</taxon>
        <taxon>Eurotiomycetes</taxon>
        <taxon>Eurotiomycetidae</taxon>
        <taxon>Eurotiales</taxon>
        <taxon>Aspergillaceae</taxon>
        <taxon>Aspergillus</taxon>
    </lineage>
</organism>
<dbReference type="Pfam" id="PF03060">
    <property type="entry name" value="NMO"/>
    <property type="match status" value="1"/>
</dbReference>
<dbReference type="CDD" id="cd04730">
    <property type="entry name" value="NPD_like"/>
    <property type="match status" value="1"/>
</dbReference>